<dbReference type="PROSITE" id="PS50109">
    <property type="entry name" value="HIS_KIN"/>
    <property type="match status" value="1"/>
</dbReference>
<dbReference type="GO" id="GO:0005524">
    <property type="term" value="F:ATP binding"/>
    <property type="evidence" value="ECO:0007669"/>
    <property type="project" value="UniProtKB-KW"/>
</dbReference>
<evidence type="ECO:0000256" key="6">
    <source>
        <dbReference type="ARBA" id="ARBA00022840"/>
    </source>
</evidence>
<gene>
    <name evidence="12" type="ORF">J5474_06725</name>
</gene>
<dbReference type="InterPro" id="IPR011006">
    <property type="entry name" value="CheY-like_superfamily"/>
</dbReference>
<evidence type="ECO:0000259" key="10">
    <source>
        <dbReference type="PROSITE" id="PS50110"/>
    </source>
</evidence>
<dbReference type="SUPFAM" id="SSF52172">
    <property type="entry name" value="CheY-like"/>
    <property type="match status" value="1"/>
</dbReference>
<dbReference type="InterPro" id="IPR013656">
    <property type="entry name" value="PAS_4"/>
</dbReference>
<dbReference type="Proteomes" id="UP000675940">
    <property type="component" value="Unassembled WGS sequence"/>
</dbReference>
<dbReference type="Gene3D" id="3.40.50.2300">
    <property type="match status" value="1"/>
</dbReference>
<dbReference type="PROSITE" id="PS50110">
    <property type="entry name" value="RESPONSE_REGULATORY"/>
    <property type="match status" value="1"/>
</dbReference>
<dbReference type="InterPro" id="IPR004358">
    <property type="entry name" value="Sig_transdc_His_kin-like_C"/>
</dbReference>
<dbReference type="PRINTS" id="PR00344">
    <property type="entry name" value="BCTRLSENSOR"/>
</dbReference>
<dbReference type="Pfam" id="PF08448">
    <property type="entry name" value="PAS_4"/>
    <property type="match status" value="1"/>
</dbReference>
<dbReference type="EC" id="2.7.13.3" evidence="2"/>
<evidence type="ECO:0000256" key="7">
    <source>
        <dbReference type="ARBA" id="ARBA00023012"/>
    </source>
</evidence>
<dbReference type="SUPFAM" id="SSF55785">
    <property type="entry name" value="PYP-like sensor domain (PAS domain)"/>
    <property type="match status" value="2"/>
</dbReference>
<dbReference type="SMART" id="SM00091">
    <property type="entry name" value="PAS"/>
    <property type="match status" value="2"/>
</dbReference>
<dbReference type="GO" id="GO:0000155">
    <property type="term" value="F:phosphorelay sensor kinase activity"/>
    <property type="evidence" value="ECO:0007669"/>
    <property type="project" value="InterPro"/>
</dbReference>
<dbReference type="Pfam" id="PF02518">
    <property type="entry name" value="HATPase_c"/>
    <property type="match status" value="1"/>
</dbReference>
<keyword evidence="7" id="KW-0902">Two-component regulatory system</keyword>
<name>A0A940MI52_9RHOB</name>
<keyword evidence="5" id="KW-0418">Kinase</keyword>
<sequence length="663" mass="70487">MAGQGELPPSPDDAVLRSLADQLSGHIAGVQVPVAVFDREMRYVTASDAWRRAFQTGDSPLKGRQHYEVSPWIPAEMRARHIRGLAGEDSTGTVQSSLPDGSTSFARWYVSPIREAGGHISGITVTALDLTAEQDRAASLMDDVSTLERRLETVMEHAGIGVFERDYRSGKLYLSATLRQILGMGPDDEPETAWDILATGDDPRRLEEARARTLPPGSDGTLDMQFATEIDGQPRRLELLGAASVDSPGHQRWMTGVLLDRTRSARLAEALAHSQRLETVGRMAGIVAHDFNNLLTVILSNLEFAASEAEGDLARAHIARATEATRLAAGFGQRLLSLAGPRRSGGHAFEIDTHLAETWNLLHRLLSDGIRVVFVPGAPGAAIAIDKAELDGALLNLVLNARDACGGDDVVTLASGCVTLDATQAARHPHGRAGQYVTVSVTDTGHGMSPETLAQALEPFYTASPGHAGAGLGLTSVALTLNRAGGFIDLDSTLGKGSRVTLFLPLVAPPPASTSAGEVPDRLPMGDGEVVLIVEDDPLVRDATMDRVEALGYVALEAGDVTQALARLDAGEPVDLVFSDVVLPGTLTGFDLMARLGRDYPGMARLLASGHASKHALYDQNSALAVELLQKPYTLHSLAWAMAEALRRVQRQAGTGVIGADRT</sequence>
<dbReference type="InterPro" id="IPR035965">
    <property type="entry name" value="PAS-like_dom_sf"/>
</dbReference>
<reference evidence="12" key="1">
    <citation type="submission" date="2021-03" db="EMBL/GenBank/DDBJ databases">
        <title>Sagittula salina sp. nov. strain M10.9X isolated from the marine waste.</title>
        <authorList>
            <person name="Satari L."/>
            <person name="Molina-Menor E."/>
            <person name="Vidal-Verdu A."/>
            <person name="Pascual J."/>
            <person name="Pereto J."/>
            <person name="Porcar M."/>
        </authorList>
    </citation>
    <scope>NUCLEOTIDE SEQUENCE</scope>
    <source>
        <strain evidence="12">M10.9X</strain>
    </source>
</reference>
<evidence type="ECO:0000256" key="8">
    <source>
        <dbReference type="PROSITE-ProRule" id="PRU00169"/>
    </source>
</evidence>
<dbReference type="Gene3D" id="3.30.450.20">
    <property type="entry name" value="PAS domain"/>
    <property type="match status" value="2"/>
</dbReference>
<keyword evidence="4" id="KW-0547">Nucleotide-binding</keyword>
<comment type="caution">
    <text evidence="12">The sequence shown here is derived from an EMBL/GenBank/DDBJ whole genome shotgun (WGS) entry which is preliminary data.</text>
</comment>
<evidence type="ECO:0000313" key="13">
    <source>
        <dbReference type="Proteomes" id="UP000675940"/>
    </source>
</evidence>
<dbReference type="InterPro" id="IPR000014">
    <property type="entry name" value="PAS"/>
</dbReference>
<dbReference type="SMART" id="SM00387">
    <property type="entry name" value="HATPase_c"/>
    <property type="match status" value="1"/>
</dbReference>
<accession>A0A940MI52</accession>
<protein>
    <recommendedName>
        <fullName evidence="2">histidine kinase</fullName>
        <ecNumber evidence="2">2.7.13.3</ecNumber>
    </recommendedName>
</protein>
<comment type="catalytic activity">
    <reaction evidence="1">
        <text>ATP + protein L-histidine = ADP + protein N-phospho-L-histidine.</text>
        <dbReference type="EC" id="2.7.13.3"/>
    </reaction>
</comment>
<dbReference type="InterPro" id="IPR003594">
    <property type="entry name" value="HATPase_dom"/>
</dbReference>
<dbReference type="SMART" id="SM00448">
    <property type="entry name" value="REC"/>
    <property type="match status" value="1"/>
</dbReference>
<organism evidence="12 13">
    <name type="scientific">Sagittula salina</name>
    <dbReference type="NCBI Taxonomy" id="2820268"/>
    <lineage>
        <taxon>Bacteria</taxon>
        <taxon>Pseudomonadati</taxon>
        <taxon>Pseudomonadota</taxon>
        <taxon>Alphaproteobacteria</taxon>
        <taxon>Rhodobacterales</taxon>
        <taxon>Roseobacteraceae</taxon>
        <taxon>Sagittula</taxon>
    </lineage>
</organism>
<dbReference type="RefSeq" id="WP_209360049.1">
    <property type="nucleotide sequence ID" value="NZ_JAGISH010000003.1"/>
</dbReference>
<evidence type="ECO:0000256" key="4">
    <source>
        <dbReference type="ARBA" id="ARBA00022741"/>
    </source>
</evidence>
<dbReference type="PANTHER" id="PTHR43065:SF46">
    <property type="entry name" value="C4-DICARBOXYLATE TRANSPORT SENSOR PROTEIN DCTB"/>
    <property type="match status" value="1"/>
</dbReference>
<feature type="domain" description="Response regulatory" evidence="10">
    <location>
        <begin position="530"/>
        <end position="646"/>
    </location>
</feature>
<dbReference type="EMBL" id="JAGISH010000003">
    <property type="protein sequence ID" value="MBP0482185.1"/>
    <property type="molecule type" value="Genomic_DNA"/>
</dbReference>
<keyword evidence="8" id="KW-0597">Phosphoprotein</keyword>
<feature type="domain" description="PAC" evidence="11">
    <location>
        <begin position="88"/>
        <end position="142"/>
    </location>
</feature>
<keyword evidence="13" id="KW-1185">Reference proteome</keyword>
<dbReference type="InterPro" id="IPR036097">
    <property type="entry name" value="HisK_dim/P_sf"/>
</dbReference>
<feature type="domain" description="Histidine kinase" evidence="9">
    <location>
        <begin position="286"/>
        <end position="508"/>
    </location>
</feature>
<dbReference type="InterPro" id="IPR005467">
    <property type="entry name" value="His_kinase_dom"/>
</dbReference>
<dbReference type="Gene3D" id="3.30.565.10">
    <property type="entry name" value="Histidine kinase-like ATPase, C-terminal domain"/>
    <property type="match status" value="1"/>
</dbReference>
<dbReference type="SUPFAM" id="SSF47384">
    <property type="entry name" value="Homodimeric domain of signal transducing histidine kinase"/>
    <property type="match status" value="1"/>
</dbReference>
<evidence type="ECO:0000256" key="2">
    <source>
        <dbReference type="ARBA" id="ARBA00012438"/>
    </source>
</evidence>
<dbReference type="InterPro" id="IPR036890">
    <property type="entry name" value="HATPase_C_sf"/>
</dbReference>
<proteinExistence type="predicted"/>
<evidence type="ECO:0000313" key="12">
    <source>
        <dbReference type="EMBL" id="MBP0482185.1"/>
    </source>
</evidence>
<feature type="modified residue" description="4-aspartylphosphate" evidence="8">
    <location>
        <position position="580"/>
    </location>
</feature>
<dbReference type="SUPFAM" id="SSF55874">
    <property type="entry name" value="ATPase domain of HSP90 chaperone/DNA topoisomerase II/histidine kinase"/>
    <property type="match status" value="1"/>
</dbReference>
<dbReference type="Pfam" id="PF00072">
    <property type="entry name" value="Response_reg"/>
    <property type="match status" value="1"/>
</dbReference>
<evidence type="ECO:0000259" key="9">
    <source>
        <dbReference type="PROSITE" id="PS50109"/>
    </source>
</evidence>
<keyword evidence="3" id="KW-0808">Transferase</keyword>
<dbReference type="InterPro" id="IPR000700">
    <property type="entry name" value="PAS-assoc_C"/>
</dbReference>
<dbReference type="Gene3D" id="1.10.287.130">
    <property type="match status" value="1"/>
</dbReference>
<dbReference type="PANTHER" id="PTHR43065">
    <property type="entry name" value="SENSOR HISTIDINE KINASE"/>
    <property type="match status" value="1"/>
</dbReference>
<evidence type="ECO:0000259" key="11">
    <source>
        <dbReference type="PROSITE" id="PS50113"/>
    </source>
</evidence>
<keyword evidence="6" id="KW-0067">ATP-binding</keyword>
<evidence type="ECO:0000256" key="5">
    <source>
        <dbReference type="ARBA" id="ARBA00022777"/>
    </source>
</evidence>
<evidence type="ECO:0000256" key="3">
    <source>
        <dbReference type="ARBA" id="ARBA00022679"/>
    </source>
</evidence>
<dbReference type="AlphaFoldDB" id="A0A940MI52"/>
<dbReference type="InterPro" id="IPR001789">
    <property type="entry name" value="Sig_transdc_resp-reg_receiver"/>
</dbReference>
<evidence type="ECO:0000256" key="1">
    <source>
        <dbReference type="ARBA" id="ARBA00000085"/>
    </source>
</evidence>
<dbReference type="PROSITE" id="PS50113">
    <property type="entry name" value="PAC"/>
    <property type="match status" value="1"/>
</dbReference>